<dbReference type="Proteomes" id="UP000030688">
    <property type="component" value="Unassembled WGS sequence"/>
</dbReference>
<evidence type="ECO:0000256" key="1">
    <source>
        <dbReference type="SAM" id="Coils"/>
    </source>
</evidence>
<feature type="transmembrane region" description="Helical" evidence="3">
    <location>
        <begin position="403"/>
        <end position="425"/>
    </location>
</feature>
<keyword evidence="3" id="KW-1133">Transmembrane helix</keyword>
<feature type="coiled-coil region" evidence="1">
    <location>
        <begin position="223"/>
        <end position="250"/>
    </location>
</feature>
<feature type="transmembrane region" description="Helical" evidence="3">
    <location>
        <begin position="617"/>
        <end position="639"/>
    </location>
</feature>
<organism evidence="4 5">
    <name type="scientific">Plasmodium falciparum (isolate 7G8)</name>
    <dbReference type="NCBI Taxonomy" id="57266"/>
    <lineage>
        <taxon>Eukaryota</taxon>
        <taxon>Sar</taxon>
        <taxon>Alveolata</taxon>
        <taxon>Apicomplexa</taxon>
        <taxon>Aconoidasida</taxon>
        <taxon>Haemosporida</taxon>
        <taxon>Plasmodiidae</taxon>
        <taxon>Plasmodium</taxon>
        <taxon>Plasmodium (Laverania)</taxon>
    </lineage>
</organism>
<evidence type="ECO:0000256" key="3">
    <source>
        <dbReference type="SAM" id="Phobius"/>
    </source>
</evidence>
<evidence type="ECO:0000256" key="2">
    <source>
        <dbReference type="SAM" id="MobiDB-lite"/>
    </source>
</evidence>
<feature type="transmembrane region" description="Helical" evidence="3">
    <location>
        <begin position="431"/>
        <end position="448"/>
    </location>
</feature>
<sequence length="999" mass="122502">MKSFRLCYRKWGRLVNNYNKHNNHNNHNNHNKHYYHNKNDNTCSIYNQFLIKFYLYNNSKINIDVYIKLISLLNINKDEYNKCNNILNSSNFRDPNLILYKYFQYVDKKNSNEKIIKLLSLLYSKNLREYRDKNTYLLNSSIHVNHIFFKHILQYQDRLNNNNKKNDASYYMNNKNIYSMYTDFFLFTLDFYLYYLSKNSNMLNINELNIISEIYSNVNITINKESFENVEEKEKEKERISNKYHHHTNDKNELYDKNIYSDDKNICFNYYMCKEKKDNIHNDKYKDPHTYNNKICLLFIYISCSIVSQTYKHIMKKENNVEKKRKKMKSLDNFIIKNINECKHILMDNLINKCINDQYIRYIILRRKYCSTYLNINVLKKYLNSIKYLNIINIKKSFYYICYLYYNSYIFNKSIYYCSLIFYLLQKYNLHYTYLYQILLIKFNLFLLKDRKIYNDYNKHILLYGINKFVDTIIISRIKKYDRINTIKNMSSLFKISHNFYINIYGKEYVDNKIIHDLLFNKVYIIQNKQHKNKKKIKKITNLHLLQLTYFEYVILNLFKYLYKKKPWLNHKSSNNKFNTSNINYVHTCDQFQTLYKNQKYTNTIFHKSSIYVSENYLSNIILLTIYVETSMPILFSYLQKLYIFPKVRMKNYVKYKCAKQLNILMRKNHRKCNVYKKYVFLKNNKNGNKHEYIKGKLYNIYRNPLCNDKYLNIFMYKRLQRKEQKVGNNKDNNNDNNNNDNNNNDNNNNDNNNNDNNNHNNDNNNNDNNNNDNNYNDNNHRNNNQHNNNQHNNNQHISNFLCSIYNLFKSKILENNKLDPYYSDKYKKKYIDQQNLFNNIRNNKNNKIKTSLTHYYISSNIKNIYNDNNIYNEKNILTFFCDIYFNNHIIEIDGPKHFFLYYNYEYDNEHFLSPFILKNNDIFNYKYVFPFFFNSTNKIIKNIGSDYYIYNDKSIKKNFFLYTSGYFIKHINYKEEHITDYKYLYNLIFKKKSDLHII</sequence>
<name>W7F2W5_PLAF8</name>
<feature type="compositionally biased region" description="Low complexity" evidence="2">
    <location>
        <begin position="730"/>
        <end position="795"/>
    </location>
</feature>
<evidence type="ECO:0000313" key="4">
    <source>
        <dbReference type="EMBL" id="EUR65979.1"/>
    </source>
</evidence>
<accession>W7F2W5</accession>
<dbReference type="EMBL" id="KE123635">
    <property type="protein sequence ID" value="EUR65979.1"/>
    <property type="molecule type" value="Genomic_DNA"/>
</dbReference>
<proteinExistence type="predicted"/>
<dbReference type="AlphaFoldDB" id="W7F2W5"/>
<keyword evidence="3" id="KW-0472">Membrane</keyword>
<dbReference type="OrthoDB" id="372448at2759"/>
<protein>
    <submittedName>
        <fullName evidence="4">Uncharacterized protein</fullName>
    </submittedName>
</protein>
<keyword evidence="1" id="KW-0175">Coiled coil</keyword>
<reference evidence="4 5" key="2">
    <citation type="submission" date="2013-02" db="EMBL/GenBank/DDBJ databases">
        <title>The Genome Sequence of Plasmodium falciparum 7G8.</title>
        <authorList>
            <consortium name="The Broad Institute Genome Sequencing Platform"/>
            <consortium name="The Broad Institute Genome Sequencing Center for Infectious Disease"/>
            <person name="Neafsey D."/>
            <person name="Cheeseman I."/>
            <person name="Volkman S."/>
            <person name="Adams J."/>
            <person name="Walker B."/>
            <person name="Young S.K."/>
            <person name="Zeng Q."/>
            <person name="Gargeya S."/>
            <person name="Fitzgerald M."/>
            <person name="Haas B."/>
            <person name="Abouelleil A."/>
            <person name="Alvarado L."/>
            <person name="Arachchi H.M."/>
            <person name="Berlin A.M."/>
            <person name="Chapman S.B."/>
            <person name="Dewar J."/>
            <person name="Goldberg J."/>
            <person name="Griggs A."/>
            <person name="Gujja S."/>
            <person name="Hansen M."/>
            <person name="Howarth C."/>
            <person name="Imamovic A."/>
            <person name="Larimer J."/>
            <person name="McCowan C."/>
            <person name="Murphy C."/>
            <person name="Neiman D."/>
            <person name="Pearson M."/>
            <person name="Priest M."/>
            <person name="Roberts A."/>
            <person name="Saif S."/>
            <person name="Shea T."/>
            <person name="Sisk P."/>
            <person name="Sykes S."/>
            <person name="Wortman J."/>
            <person name="Nusbaum C."/>
            <person name="Birren B."/>
        </authorList>
    </citation>
    <scope>NUCLEOTIDE SEQUENCE [LARGE SCALE GENOMIC DNA]</scope>
    <source>
        <strain evidence="4 5">7G8</strain>
    </source>
</reference>
<gene>
    <name evidence="4" type="ORF">PFBG_04722</name>
</gene>
<feature type="region of interest" description="Disordered" evidence="2">
    <location>
        <begin position="727"/>
        <end position="795"/>
    </location>
</feature>
<evidence type="ECO:0000313" key="5">
    <source>
        <dbReference type="Proteomes" id="UP000030688"/>
    </source>
</evidence>
<keyword evidence="3" id="KW-0812">Transmembrane</keyword>
<reference evidence="5" key="1">
    <citation type="submission" date="2007-11" db="EMBL/GenBank/DDBJ databases">
        <authorList>
            <consortium name="The Broad Institute Genome Sequencing Platform"/>
            <person name="Volkman S.K."/>
            <person name="Daily J.P."/>
            <person name="Sarr O."/>
            <person name="Ndiaye D."/>
            <person name="Ndir O."/>
            <person name="Mboup S."/>
            <person name="Lukens A."/>
            <person name="Stange-Thomann N."/>
            <person name="Mauceli E."/>
            <person name="Gnerre S."/>
            <person name="Jaffe D."/>
            <person name="Zainoun J."/>
            <person name="Wiegand R.C."/>
            <person name="Birren B."/>
            <person name="Galagan J."/>
            <person name="Lander E."/>
            <person name="Wirth D.F."/>
        </authorList>
    </citation>
    <scope>NUCLEOTIDE SEQUENCE [LARGE SCALE GENOMIC DNA]</scope>
    <source>
        <strain evidence="5">7G8</strain>
    </source>
</reference>